<dbReference type="InterPro" id="IPR036397">
    <property type="entry name" value="RNaseH_sf"/>
</dbReference>
<dbReference type="PANTHER" id="PTHR42648">
    <property type="entry name" value="TRANSPOSASE, PUTATIVE-RELATED"/>
    <property type="match status" value="1"/>
</dbReference>
<keyword evidence="3" id="KW-1185">Reference proteome</keyword>
<dbReference type="InterPro" id="IPR039537">
    <property type="entry name" value="Retrotran_Ty1/copia-like"/>
</dbReference>
<dbReference type="Proteomes" id="UP001157006">
    <property type="component" value="Chromosome 3"/>
</dbReference>
<protein>
    <recommendedName>
        <fullName evidence="1">Integrase catalytic domain-containing protein</fullName>
    </recommendedName>
</protein>
<feature type="domain" description="Integrase catalytic" evidence="1">
    <location>
        <begin position="1"/>
        <end position="108"/>
    </location>
</feature>
<proteinExistence type="predicted"/>
<dbReference type="EMBL" id="OX451738">
    <property type="protein sequence ID" value="CAI8603859.1"/>
    <property type="molecule type" value="Genomic_DNA"/>
</dbReference>
<dbReference type="AlphaFoldDB" id="A0AAV1A1M0"/>
<dbReference type="Gene3D" id="3.30.420.10">
    <property type="entry name" value="Ribonuclease H-like superfamily/Ribonuclease H"/>
    <property type="match status" value="1"/>
</dbReference>
<evidence type="ECO:0000313" key="3">
    <source>
        <dbReference type="Proteomes" id="UP001157006"/>
    </source>
</evidence>
<organism evidence="2 3">
    <name type="scientific">Vicia faba</name>
    <name type="common">Broad bean</name>
    <name type="synonym">Faba vulgaris</name>
    <dbReference type="NCBI Taxonomy" id="3906"/>
    <lineage>
        <taxon>Eukaryota</taxon>
        <taxon>Viridiplantae</taxon>
        <taxon>Streptophyta</taxon>
        <taxon>Embryophyta</taxon>
        <taxon>Tracheophyta</taxon>
        <taxon>Spermatophyta</taxon>
        <taxon>Magnoliopsida</taxon>
        <taxon>eudicotyledons</taxon>
        <taxon>Gunneridae</taxon>
        <taxon>Pentapetalae</taxon>
        <taxon>rosids</taxon>
        <taxon>fabids</taxon>
        <taxon>Fabales</taxon>
        <taxon>Fabaceae</taxon>
        <taxon>Papilionoideae</taxon>
        <taxon>50 kb inversion clade</taxon>
        <taxon>NPAAA clade</taxon>
        <taxon>Hologalegina</taxon>
        <taxon>IRL clade</taxon>
        <taxon>Fabeae</taxon>
        <taxon>Vicia</taxon>
    </lineage>
</organism>
<gene>
    <name evidence="2" type="ORF">VFH_III105440</name>
</gene>
<dbReference type="PANTHER" id="PTHR42648:SF28">
    <property type="entry name" value="TRANSPOSON-ENCODED PROTEIN WITH RIBONUCLEASE H-LIKE AND RETROVIRUS ZINC FINGER-LIKE DOMAINS"/>
    <property type="match status" value="1"/>
</dbReference>
<name>A0AAV1A1M0_VICFA</name>
<evidence type="ECO:0000259" key="1">
    <source>
        <dbReference type="PROSITE" id="PS50994"/>
    </source>
</evidence>
<accession>A0AAV1A1M0</accession>
<dbReference type="GO" id="GO:0015074">
    <property type="term" value="P:DNA integration"/>
    <property type="evidence" value="ECO:0007669"/>
    <property type="project" value="InterPro"/>
</dbReference>
<reference evidence="2 3" key="1">
    <citation type="submission" date="2023-01" db="EMBL/GenBank/DDBJ databases">
        <authorList>
            <person name="Kreplak J."/>
        </authorList>
    </citation>
    <scope>NUCLEOTIDE SEQUENCE [LARGE SCALE GENOMIC DNA]</scope>
</reference>
<dbReference type="PROSITE" id="PS50994">
    <property type="entry name" value="INTEGRASE"/>
    <property type="match status" value="1"/>
</dbReference>
<sequence length="217" mass="24627">MIQNQFGVNIKRIRSDNGKEFFNHVITPFCEKEGIIHESSCVKTPQQNGIAERKNGHLLDQTRALLFQNNVPKYLWGEVVLTATYLINRLPSRVLELRSPMDILSSFYPNISTTNNLVPQIFECVSFVHIHSQGRGKLDPKALKCVFVGDVTFHEGKAYFTQPYLQGESLSEDKSNSLETLILPNLEMNSHEINSREGMVGNESKNEALVEDRFGNE</sequence>
<dbReference type="GO" id="GO:0003676">
    <property type="term" value="F:nucleic acid binding"/>
    <property type="evidence" value="ECO:0007669"/>
    <property type="project" value="InterPro"/>
</dbReference>
<dbReference type="InterPro" id="IPR057670">
    <property type="entry name" value="SH3_retrovirus"/>
</dbReference>
<dbReference type="Pfam" id="PF25597">
    <property type="entry name" value="SH3_retrovirus"/>
    <property type="match status" value="1"/>
</dbReference>
<evidence type="ECO:0000313" key="2">
    <source>
        <dbReference type="EMBL" id="CAI8603859.1"/>
    </source>
</evidence>
<dbReference type="InterPro" id="IPR001584">
    <property type="entry name" value="Integrase_cat-core"/>
</dbReference>
<dbReference type="SUPFAM" id="SSF53098">
    <property type="entry name" value="Ribonuclease H-like"/>
    <property type="match status" value="1"/>
</dbReference>
<dbReference type="InterPro" id="IPR012337">
    <property type="entry name" value="RNaseH-like_sf"/>
</dbReference>